<dbReference type="Proteomes" id="UP000317429">
    <property type="component" value="Chromosome"/>
</dbReference>
<dbReference type="InterPro" id="IPR035086">
    <property type="entry name" value="DgcN-like_C"/>
</dbReference>
<evidence type="ECO:0000313" key="3">
    <source>
        <dbReference type="EMBL" id="QDU88495.1"/>
    </source>
</evidence>
<evidence type="ECO:0008006" key="5">
    <source>
        <dbReference type="Google" id="ProtNLM"/>
    </source>
</evidence>
<dbReference type="InterPro" id="IPR027417">
    <property type="entry name" value="P-loop_NTPase"/>
</dbReference>
<evidence type="ECO:0000259" key="2">
    <source>
        <dbReference type="Pfam" id="PF17396"/>
    </source>
</evidence>
<proteinExistence type="predicted"/>
<organism evidence="3 4">
    <name type="scientific">Pirellulimonas nuda</name>
    <dbReference type="NCBI Taxonomy" id="2528009"/>
    <lineage>
        <taxon>Bacteria</taxon>
        <taxon>Pseudomonadati</taxon>
        <taxon>Planctomycetota</taxon>
        <taxon>Planctomycetia</taxon>
        <taxon>Pirellulales</taxon>
        <taxon>Lacipirellulaceae</taxon>
        <taxon>Pirellulimonas</taxon>
    </lineage>
</organism>
<dbReference type="KEGG" id="pnd:Pla175_18730"/>
<accession>A0A518DAI5</accession>
<dbReference type="InterPro" id="IPR035402">
    <property type="entry name" value="DgcN-like_N"/>
</dbReference>
<dbReference type="AlphaFoldDB" id="A0A518DAI5"/>
<dbReference type="PANTHER" id="PTHR40690:SF1">
    <property type="entry name" value="DUF1611 DOMAIN-CONTAINING PROTEIN"/>
    <property type="match status" value="1"/>
</dbReference>
<evidence type="ECO:0000259" key="1">
    <source>
        <dbReference type="Pfam" id="PF07755"/>
    </source>
</evidence>
<feature type="domain" description="D-glutamate N-acetyltransferase-like C-terminal" evidence="1">
    <location>
        <begin position="138"/>
        <end position="335"/>
    </location>
</feature>
<dbReference type="Pfam" id="PF17396">
    <property type="entry name" value="DUF1611_N"/>
    <property type="match status" value="1"/>
</dbReference>
<dbReference type="EMBL" id="CP036291">
    <property type="protein sequence ID" value="QDU88495.1"/>
    <property type="molecule type" value="Genomic_DNA"/>
</dbReference>
<dbReference type="PANTHER" id="PTHR40690">
    <property type="entry name" value="GLL3100 PROTEIN"/>
    <property type="match status" value="1"/>
</dbReference>
<dbReference type="Gene3D" id="3.40.50.300">
    <property type="entry name" value="P-loop containing nucleotide triphosphate hydrolases"/>
    <property type="match status" value="1"/>
</dbReference>
<gene>
    <name evidence="3" type="ORF">Pla175_18730</name>
</gene>
<dbReference type="Pfam" id="PF07755">
    <property type="entry name" value="DUF1611"/>
    <property type="match status" value="1"/>
</dbReference>
<dbReference type="OrthoDB" id="9778498at2"/>
<sequence length="353" mass="37625">MEQASQRIVLLTDGHSDPLVAKTAVCVIRYRPQDVVAVFDRGAVGQTSQALLGVGGETPVIGDLNAAEGANTLMIGIAPPGGKVPDAWRPILVEALARGMNVVSGLHQFLSDDPELAAAAQQHGATIQDVRKNSEREVASGKGFRDDAFRVLTIGQDCSIGKMVAAVEMTRELKRRDIDAKFVATGQTGIMIEGDGCPIDCVVSDFVNGAVEKLILDRQQHEVLIIEGQATIAHPRYSCVSAGLLHGSRPHAMVMVYEPGRTQVHGMPHVPLASVARTIEAYENLAALMHPSKVVALAMNSRKLSADEAAEERKRMRGELGLPVADPIRDGAGELIDAILAYREKIVPAAAMA</sequence>
<reference evidence="3 4" key="1">
    <citation type="submission" date="2019-02" db="EMBL/GenBank/DDBJ databases">
        <title>Deep-cultivation of Planctomycetes and their phenomic and genomic characterization uncovers novel biology.</title>
        <authorList>
            <person name="Wiegand S."/>
            <person name="Jogler M."/>
            <person name="Boedeker C."/>
            <person name="Pinto D."/>
            <person name="Vollmers J."/>
            <person name="Rivas-Marin E."/>
            <person name="Kohn T."/>
            <person name="Peeters S.H."/>
            <person name="Heuer A."/>
            <person name="Rast P."/>
            <person name="Oberbeckmann S."/>
            <person name="Bunk B."/>
            <person name="Jeske O."/>
            <person name="Meyerdierks A."/>
            <person name="Storesund J.E."/>
            <person name="Kallscheuer N."/>
            <person name="Luecker S."/>
            <person name="Lage O.M."/>
            <person name="Pohl T."/>
            <person name="Merkel B.J."/>
            <person name="Hornburger P."/>
            <person name="Mueller R.-W."/>
            <person name="Bruemmer F."/>
            <person name="Labrenz M."/>
            <person name="Spormann A.M."/>
            <person name="Op den Camp H."/>
            <person name="Overmann J."/>
            <person name="Amann R."/>
            <person name="Jetten M.S.M."/>
            <person name="Mascher T."/>
            <person name="Medema M.H."/>
            <person name="Devos D.P."/>
            <person name="Kaster A.-K."/>
            <person name="Ovreas L."/>
            <person name="Rohde M."/>
            <person name="Galperin M.Y."/>
            <person name="Jogler C."/>
        </authorList>
    </citation>
    <scope>NUCLEOTIDE SEQUENCE [LARGE SCALE GENOMIC DNA]</scope>
    <source>
        <strain evidence="3 4">Pla175</strain>
    </source>
</reference>
<feature type="domain" description="D-glutamate N-acetyltransferase-like N-terminal" evidence="2">
    <location>
        <begin position="43"/>
        <end position="132"/>
    </location>
</feature>
<protein>
    <recommendedName>
        <fullName evidence="5">DUF1611 domain-containing protein</fullName>
    </recommendedName>
</protein>
<dbReference type="SUPFAM" id="SSF52540">
    <property type="entry name" value="P-loop containing nucleoside triphosphate hydrolases"/>
    <property type="match status" value="1"/>
</dbReference>
<dbReference type="RefSeq" id="WP_145283475.1">
    <property type="nucleotide sequence ID" value="NZ_CP036291.1"/>
</dbReference>
<evidence type="ECO:0000313" key="4">
    <source>
        <dbReference type="Proteomes" id="UP000317429"/>
    </source>
</evidence>
<dbReference type="Gene3D" id="3.40.50.720">
    <property type="entry name" value="NAD(P)-binding Rossmann-like Domain"/>
    <property type="match status" value="1"/>
</dbReference>
<dbReference type="InterPro" id="IPR011669">
    <property type="entry name" value="DgcN-like"/>
</dbReference>
<name>A0A518DAI5_9BACT</name>
<dbReference type="PIRSF" id="PIRSF026760">
    <property type="entry name" value="UCP026760"/>
    <property type="match status" value="1"/>
</dbReference>
<keyword evidence="4" id="KW-1185">Reference proteome</keyword>